<proteinExistence type="predicted"/>
<protein>
    <recommendedName>
        <fullName evidence="1">DUF4126 domain-containing protein</fullName>
    </recommendedName>
</protein>
<evidence type="ECO:0000259" key="1">
    <source>
        <dbReference type="Pfam" id="PF13548"/>
    </source>
</evidence>
<name>A0A6J4U2K5_9BACT</name>
<dbReference type="Pfam" id="PF13548">
    <property type="entry name" value="DUF4126"/>
    <property type="match status" value="1"/>
</dbReference>
<reference evidence="2" key="1">
    <citation type="submission" date="2020-02" db="EMBL/GenBank/DDBJ databases">
        <authorList>
            <person name="Meier V. D."/>
        </authorList>
    </citation>
    <scope>NUCLEOTIDE SEQUENCE</scope>
    <source>
        <strain evidence="2">AVDCRST_MAG73</strain>
    </source>
</reference>
<organism evidence="2">
    <name type="scientific">uncultured Thermomicrobiales bacterium</name>
    <dbReference type="NCBI Taxonomy" id="1645740"/>
    <lineage>
        <taxon>Bacteria</taxon>
        <taxon>Pseudomonadati</taxon>
        <taxon>Thermomicrobiota</taxon>
        <taxon>Thermomicrobia</taxon>
        <taxon>Thermomicrobiales</taxon>
        <taxon>environmental samples</taxon>
    </lineage>
</organism>
<gene>
    <name evidence="2" type="ORF">AVDCRST_MAG73-1655</name>
</gene>
<dbReference type="AlphaFoldDB" id="A0A6J4U2K5"/>
<dbReference type="EMBL" id="CADCWE010000100">
    <property type="protein sequence ID" value="CAA9538401.1"/>
    <property type="molecule type" value="Genomic_DNA"/>
</dbReference>
<feature type="domain" description="DUF4126" evidence="1">
    <location>
        <begin position="20"/>
        <end position="161"/>
    </location>
</feature>
<evidence type="ECO:0000313" key="2">
    <source>
        <dbReference type="EMBL" id="CAA9538401.1"/>
    </source>
</evidence>
<accession>A0A6J4U2K5</accession>
<sequence length="181" mass="18048">MDTVVTTGPTTIETTTRCAALGFVAGLRSQMPLAILARELGERAADLPGPLARLADERVRVVLALSAAGEVVGDKLPFAPSRLKQEPLAGRIAFGGAAGATAALAAGATAALGAGMGAAGAWLGAVAGHRARTTIVRTTGLPDPAVAVAEDLIALGLGFWAARGVRRAADRTIGAAGAYEI</sequence>
<dbReference type="InterPro" id="IPR025196">
    <property type="entry name" value="DUF4126"/>
</dbReference>